<accession>A0ABU6JDG0</accession>
<sequence>MAAIKTPASKTLASKARTGADAPDLSGTDEVGVAAVNRALAILDSFTEEAPVLTLAQLSQITGLYKSTILRLMQSLDAFGYVNRLDNGAYVLGPKPLRLAGLAIKSLHPAEIVMPALRELVQAAGESASFYVRSGAQRLCAYRVDSSRSVRDNVQVGQLLPLDKGAAGRVLLDFAQPADASKTPADMLVRVSRGERDPETAAVACPVFGAGNRLQGAVTLSGPLTRFGEKETRAMVAPLVAAARRLTIGFMGDPGIFANVPPAAARRS</sequence>
<dbReference type="InterPro" id="IPR029016">
    <property type="entry name" value="GAF-like_dom_sf"/>
</dbReference>
<dbReference type="Pfam" id="PF01614">
    <property type="entry name" value="IclR_C"/>
    <property type="match status" value="2"/>
</dbReference>
<comment type="caution">
    <text evidence="6">The sequence shown here is derived from an EMBL/GenBank/DDBJ whole genome shotgun (WGS) entry which is preliminary data.</text>
</comment>
<dbReference type="RefSeq" id="WP_326508371.1">
    <property type="nucleotide sequence ID" value="NZ_JAWIIV010000020.1"/>
</dbReference>
<dbReference type="PROSITE" id="PS51078">
    <property type="entry name" value="ICLR_ED"/>
    <property type="match status" value="1"/>
</dbReference>
<dbReference type="InterPro" id="IPR014757">
    <property type="entry name" value="Tscrpt_reg_IclR_C"/>
</dbReference>
<feature type="domain" description="HTH iclR-type" evidence="4">
    <location>
        <begin position="33"/>
        <end position="94"/>
    </location>
</feature>
<dbReference type="SUPFAM" id="SSF46785">
    <property type="entry name" value="Winged helix' DNA-binding domain"/>
    <property type="match status" value="1"/>
</dbReference>
<protein>
    <submittedName>
        <fullName evidence="6">IclR family transcriptional regulator</fullName>
    </submittedName>
</protein>
<dbReference type="SMART" id="SM00346">
    <property type="entry name" value="HTH_ICLR"/>
    <property type="match status" value="1"/>
</dbReference>
<dbReference type="Pfam" id="PF09339">
    <property type="entry name" value="HTH_IclR"/>
    <property type="match status" value="1"/>
</dbReference>
<dbReference type="Gene3D" id="3.30.450.40">
    <property type="match status" value="2"/>
</dbReference>
<organism evidence="6 7">
    <name type="scientific">Noviherbaspirillum album</name>
    <dbReference type="NCBI Taxonomy" id="3080276"/>
    <lineage>
        <taxon>Bacteria</taxon>
        <taxon>Pseudomonadati</taxon>
        <taxon>Pseudomonadota</taxon>
        <taxon>Betaproteobacteria</taxon>
        <taxon>Burkholderiales</taxon>
        <taxon>Oxalobacteraceae</taxon>
        <taxon>Noviherbaspirillum</taxon>
    </lineage>
</organism>
<name>A0ABU6JDG0_9BURK</name>
<keyword evidence="2" id="KW-0238">DNA-binding</keyword>
<evidence type="ECO:0000313" key="7">
    <source>
        <dbReference type="Proteomes" id="UP001352263"/>
    </source>
</evidence>
<evidence type="ECO:0000259" key="4">
    <source>
        <dbReference type="PROSITE" id="PS51077"/>
    </source>
</evidence>
<dbReference type="PANTHER" id="PTHR30136:SF39">
    <property type="entry name" value="TRANSCRIPTIONAL REGULATORY PROTEIN"/>
    <property type="match status" value="1"/>
</dbReference>
<dbReference type="Proteomes" id="UP001352263">
    <property type="component" value="Unassembled WGS sequence"/>
</dbReference>
<evidence type="ECO:0000259" key="5">
    <source>
        <dbReference type="PROSITE" id="PS51078"/>
    </source>
</evidence>
<dbReference type="InterPro" id="IPR050707">
    <property type="entry name" value="HTH_MetabolicPath_Reg"/>
</dbReference>
<dbReference type="InterPro" id="IPR036390">
    <property type="entry name" value="WH_DNA-bd_sf"/>
</dbReference>
<evidence type="ECO:0000256" key="1">
    <source>
        <dbReference type="ARBA" id="ARBA00023015"/>
    </source>
</evidence>
<dbReference type="EMBL" id="JAWIIV010000020">
    <property type="protein sequence ID" value="MEC4721688.1"/>
    <property type="molecule type" value="Genomic_DNA"/>
</dbReference>
<gene>
    <name evidence="6" type="ORF">RY831_21195</name>
</gene>
<dbReference type="Gene3D" id="1.10.10.10">
    <property type="entry name" value="Winged helix-like DNA-binding domain superfamily/Winged helix DNA-binding domain"/>
    <property type="match status" value="1"/>
</dbReference>
<reference evidence="6 7" key="1">
    <citation type="submission" date="2023-10" db="EMBL/GenBank/DDBJ databases">
        <title>Noviherbaspirillum sp. CPCC 100848 genome assembly.</title>
        <authorList>
            <person name="Li X.Y."/>
            <person name="Fang X.M."/>
        </authorList>
    </citation>
    <scope>NUCLEOTIDE SEQUENCE [LARGE SCALE GENOMIC DNA]</scope>
    <source>
        <strain evidence="6 7">CPCC 100848</strain>
    </source>
</reference>
<feature type="domain" description="IclR-ED" evidence="5">
    <location>
        <begin position="95"/>
        <end position="252"/>
    </location>
</feature>
<dbReference type="PANTHER" id="PTHR30136">
    <property type="entry name" value="HELIX-TURN-HELIX TRANSCRIPTIONAL REGULATOR, ICLR FAMILY"/>
    <property type="match status" value="1"/>
</dbReference>
<evidence type="ECO:0000256" key="2">
    <source>
        <dbReference type="ARBA" id="ARBA00023125"/>
    </source>
</evidence>
<keyword evidence="7" id="KW-1185">Reference proteome</keyword>
<evidence type="ECO:0000256" key="3">
    <source>
        <dbReference type="ARBA" id="ARBA00023163"/>
    </source>
</evidence>
<keyword evidence="1" id="KW-0805">Transcription regulation</keyword>
<dbReference type="InterPro" id="IPR036388">
    <property type="entry name" value="WH-like_DNA-bd_sf"/>
</dbReference>
<dbReference type="PROSITE" id="PS51077">
    <property type="entry name" value="HTH_ICLR"/>
    <property type="match status" value="1"/>
</dbReference>
<evidence type="ECO:0000313" key="6">
    <source>
        <dbReference type="EMBL" id="MEC4721688.1"/>
    </source>
</evidence>
<keyword evidence="3" id="KW-0804">Transcription</keyword>
<proteinExistence type="predicted"/>
<dbReference type="InterPro" id="IPR005471">
    <property type="entry name" value="Tscrpt_reg_IclR_N"/>
</dbReference>
<dbReference type="SUPFAM" id="SSF55781">
    <property type="entry name" value="GAF domain-like"/>
    <property type="match status" value="1"/>
</dbReference>